<organism evidence="12 13">
    <name type="scientific">Hymenobacter chitinivorans DSM 11115</name>
    <dbReference type="NCBI Taxonomy" id="1121954"/>
    <lineage>
        <taxon>Bacteria</taxon>
        <taxon>Pseudomonadati</taxon>
        <taxon>Bacteroidota</taxon>
        <taxon>Cytophagia</taxon>
        <taxon>Cytophagales</taxon>
        <taxon>Hymenobacteraceae</taxon>
        <taxon>Hymenobacter</taxon>
    </lineage>
</organism>
<gene>
    <name evidence="12" type="ORF">CLV45_0274</name>
</gene>
<evidence type="ECO:0000256" key="6">
    <source>
        <dbReference type="ARBA" id="ARBA00022692"/>
    </source>
</evidence>
<keyword evidence="8" id="KW-1133">Transmembrane helix</keyword>
<keyword evidence="13" id="KW-1185">Reference proteome</keyword>
<sequence>MLRFLIFVYSLLLVTLLASAPAAAQSAGRTYYTRAGRPTAAPDSAAYYTVVQKQGPGGSITTYGLDGRRLHQERYSQLRTGQRQGLSTEWDARTGRRVASYPYRQGQLHGVVRAWYPSGRPRWQLAYERGRRQGPLRAWYPGGRLMRTETYRVGVRTAGHCYTRAGRDTAWFAFERPARFIGGPAALQQWLDTNIRYPALALRNQVEGHSRVQFVVDATGRVTNVQVLKALGAGVEETVVRTLTRMPAWEPAVVAGQPVAVPYELPIIFSIL</sequence>
<comment type="caution">
    <text evidence="12">The sequence shown here is derived from an EMBL/GenBank/DDBJ whole genome shotgun (WGS) entry which is preliminary data.</text>
</comment>
<dbReference type="GO" id="GO:0055085">
    <property type="term" value="P:transmembrane transport"/>
    <property type="evidence" value="ECO:0007669"/>
    <property type="project" value="InterPro"/>
</dbReference>
<evidence type="ECO:0000256" key="5">
    <source>
        <dbReference type="ARBA" id="ARBA00022519"/>
    </source>
</evidence>
<dbReference type="GO" id="GO:0015031">
    <property type="term" value="P:protein transport"/>
    <property type="evidence" value="ECO:0007669"/>
    <property type="project" value="UniProtKB-KW"/>
</dbReference>
<protein>
    <submittedName>
        <fullName evidence="12">TonB family protein</fullName>
    </submittedName>
</protein>
<evidence type="ECO:0000313" key="13">
    <source>
        <dbReference type="Proteomes" id="UP000228535"/>
    </source>
</evidence>
<evidence type="ECO:0000256" key="2">
    <source>
        <dbReference type="ARBA" id="ARBA00006555"/>
    </source>
</evidence>
<dbReference type="GO" id="GO:0031992">
    <property type="term" value="F:energy transducer activity"/>
    <property type="evidence" value="ECO:0007669"/>
    <property type="project" value="TreeGrafter"/>
</dbReference>
<reference evidence="12 13" key="1">
    <citation type="submission" date="2017-11" db="EMBL/GenBank/DDBJ databases">
        <title>Genomic Encyclopedia of Archaeal and Bacterial Type Strains, Phase II (KMG-II): From Individual Species to Whole Genera.</title>
        <authorList>
            <person name="Goeker M."/>
        </authorList>
    </citation>
    <scope>NUCLEOTIDE SEQUENCE [LARGE SCALE GENOMIC DNA]</scope>
    <source>
        <strain evidence="12 13">DSM 11115</strain>
    </source>
</reference>
<dbReference type="Gene3D" id="2.20.110.10">
    <property type="entry name" value="Histone H3 K4-specific methyltransferase SET7/9 N-terminal domain"/>
    <property type="match status" value="1"/>
</dbReference>
<keyword evidence="6" id="KW-0812">Transmembrane</keyword>
<keyword evidence="10" id="KW-0732">Signal</keyword>
<evidence type="ECO:0000256" key="8">
    <source>
        <dbReference type="ARBA" id="ARBA00022989"/>
    </source>
</evidence>
<evidence type="ECO:0000256" key="3">
    <source>
        <dbReference type="ARBA" id="ARBA00022448"/>
    </source>
</evidence>
<evidence type="ECO:0000256" key="1">
    <source>
        <dbReference type="ARBA" id="ARBA00004383"/>
    </source>
</evidence>
<keyword evidence="3" id="KW-0813">Transport</keyword>
<evidence type="ECO:0000256" key="4">
    <source>
        <dbReference type="ARBA" id="ARBA00022475"/>
    </source>
</evidence>
<name>A0A2M9BLP3_9BACT</name>
<dbReference type="InterPro" id="IPR006260">
    <property type="entry name" value="TonB/TolA_C"/>
</dbReference>
<evidence type="ECO:0000256" key="7">
    <source>
        <dbReference type="ARBA" id="ARBA00022927"/>
    </source>
</evidence>
<evidence type="ECO:0000259" key="11">
    <source>
        <dbReference type="PROSITE" id="PS52015"/>
    </source>
</evidence>
<dbReference type="PROSITE" id="PS52015">
    <property type="entry name" value="TONB_CTD"/>
    <property type="match status" value="1"/>
</dbReference>
<evidence type="ECO:0000313" key="12">
    <source>
        <dbReference type="EMBL" id="PJJ58863.1"/>
    </source>
</evidence>
<dbReference type="NCBIfam" id="TIGR01352">
    <property type="entry name" value="tonB_Cterm"/>
    <property type="match status" value="1"/>
</dbReference>
<dbReference type="GO" id="GO:0098797">
    <property type="term" value="C:plasma membrane protein complex"/>
    <property type="evidence" value="ECO:0007669"/>
    <property type="project" value="TreeGrafter"/>
</dbReference>
<dbReference type="AlphaFoldDB" id="A0A2M9BLP3"/>
<keyword evidence="5" id="KW-0997">Cell inner membrane</keyword>
<feature type="signal peptide" evidence="10">
    <location>
        <begin position="1"/>
        <end position="24"/>
    </location>
</feature>
<comment type="similarity">
    <text evidence="2">Belongs to the TonB family.</text>
</comment>
<dbReference type="InterPro" id="IPR051045">
    <property type="entry name" value="TonB-dependent_transducer"/>
</dbReference>
<dbReference type="Pfam" id="PF03544">
    <property type="entry name" value="TonB_C"/>
    <property type="match status" value="1"/>
</dbReference>
<comment type="subcellular location">
    <subcellularLocation>
        <location evidence="1">Cell inner membrane</location>
        <topology evidence="1">Single-pass membrane protein</topology>
        <orientation evidence="1">Periplasmic side</orientation>
    </subcellularLocation>
</comment>
<dbReference type="SUPFAM" id="SSF74653">
    <property type="entry name" value="TolA/TonB C-terminal domain"/>
    <property type="match status" value="1"/>
</dbReference>
<dbReference type="Gene3D" id="3.30.1150.10">
    <property type="match status" value="1"/>
</dbReference>
<evidence type="ECO:0000256" key="10">
    <source>
        <dbReference type="SAM" id="SignalP"/>
    </source>
</evidence>
<proteinExistence type="inferred from homology"/>
<keyword evidence="4" id="KW-1003">Cell membrane</keyword>
<dbReference type="Proteomes" id="UP000228535">
    <property type="component" value="Unassembled WGS sequence"/>
</dbReference>
<dbReference type="SUPFAM" id="SSF82185">
    <property type="entry name" value="Histone H3 K4-specific methyltransferase SET7/9 N-terminal domain"/>
    <property type="match status" value="1"/>
</dbReference>
<dbReference type="EMBL" id="PGFA01000001">
    <property type="protein sequence ID" value="PJJ58863.1"/>
    <property type="molecule type" value="Genomic_DNA"/>
</dbReference>
<dbReference type="InterPro" id="IPR037682">
    <property type="entry name" value="TonB_C"/>
</dbReference>
<keyword evidence="9" id="KW-0472">Membrane</keyword>
<dbReference type="PANTHER" id="PTHR33446">
    <property type="entry name" value="PROTEIN TONB-RELATED"/>
    <property type="match status" value="1"/>
</dbReference>
<evidence type="ECO:0000256" key="9">
    <source>
        <dbReference type="ARBA" id="ARBA00023136"/>
    </source>
</evidence>
<dbReference type="PANTHER" id="PTHR33446:SF2">
    <property type="entry name" value="PROTEIN TONB"/>
    <property type="match status" value="1"/>
</dbReference>
<keyword evidence="7" id="KW-0653">Protein transport</keyword>
<feature type="chain" id="PRO_5014909297" evidence="10">
    <location>
        <begin position="25"/>
        <end position="272"/>
    </location>
</feature>
<feature type="domain" description="TonB C-terminal" evidence="11">
    <location>
        <begin position="182"/>
        <end position="272"/>
    </location>
</feature>
<accession>A0A2M9BLP3</accession>